<dbReference type="InterPro" id="IPR014048">
    <property type="entry name" value="MethylDNA_cys_MeTrfase_DNA-bd"/>
</dbReference>
<protein>
    <recommendedName>
        <fullName evidence="2">Methylated-DNA-[protein]-cysteine S-methyltransferase DNA binding domain-containing protein</fullName>
    </recommendedName>
</protein>
<dbReference type="NCBIfam" id="TIGR00589">
    <property type="entry name" value="ogt"/>
    <property type="match status" value="1"/>
</dbReference>
<dbReference type="InterPro" id="IPR052520">
    <property type="entry name" value="ATL_DNA_repair"/>
</dbReference>
<proteinExistence type="predicted"/>
<dbReference type="GO" id="GO:0006281">
    <property type="term" value="P:DNA repair"/>
    <property type="evidence" value="ECO:0007669"/>
    <property type="project" value="InterPro"/>
</dbReference>
<organism evidence="3 4">
    <name type="scientific">Candidatus Uhrbacteria bacterium RIFCSPHIGHO2_12_FULL_54_23</name>
    <dbReference type="NCBI Taxonomy" id="1802397"/>
    <lineage>
        <taxon>Bacteria</taxon>
        <taxon>Candidatus Uhriibacteriota</taxon>
    </lineage>
</organism>
<reference evidence="3 4" key="1">
    <citation type="journal article" date="2016" name="Nat. Commun.">
        <title>Thousands of microbial genomes shed light on interconnected biogeochemical processes in an aquifer system.</title>
        <authorList>
            <person name="Anantharaman K."/>
            <person name="Brown C.T."/>
            <person name="Hug L.A."/>
            <person name="Sharon I."/>
            <person name="Castelle C.J."/>
            <person name="Probst A.J."/>
            <person name="Thomas B.C."/>
            <person name="Singh A."/>
            <person name="Wilkins M.J."/>
            <person name="Karaoz U."/>
            <person name="Brodie E.L."/>
            <person name="Williams K.H."/>
            <person name="Hubbard S.S."/>
            <person name="Banfield J.F."/>
        </authorList>
    </citation>
    <scope>NUCLEOTIDE SEQUENCE [LARGE SCALE GENOMIC DNA]</scope>
</reference>
<dbReference type="Proteomes" id="UP000176604">
    <property type="component" value="Unassembled WGS sequence"/>
</dbReference>
<comment type="caution">
    <text evidence="3">The sequence shown here is derived from an EMBL/GenBank/DDBJ whole genome shotgun (WGS) entry which is preliminary data.</text>
</comment>
<name>A0A1F7UL70_9BACT</name>
<dbReference type="Pfam" id="PF01035">
    <property type="entry name" value="DNA_binding_1"/>
    <property type="match status" value="1"/>
</dbReference>
<gene>
    <name evidence="3" type="ORF">A3J43_03815</name>
</gene>
<dbReference type="GO" id="GO:0003824">
    <property type="term" value="F:catalytic activity"/>
    <property type="evidence" value="ECO:0007669"/>
    <property type="project" value="InterPro"/>
</dbReference>
<accession>A0A1F7UL70</accession>
<evidence type="ECO:0000313" key="4">
    <source>
        <dbReference type="Proteomes" id="UP000176604"/>
    </source>
</evidence>
<dbReference type="STRING" id="1802397.A3J43_03815"/>
<evidence type="ECO:0000313" key="3">
    <source>
        <dbReference type="EMBL" id="OGL78995.1"/>
    </source>
</evidence>
<keyword evidence="1" id="KW-0227">DNA damage</keyword>
<dbReference type="CDD" id="cd06445">
    <property type="entry name" value="ATase"/>
    <property type="match status" value="1"/>
</dbReference>
<dbReference type="SUPFAM" id="SSF46767">
    <property type="entry name" value="Methylated DNA-protein cysteine methyltransferase, C-terminal domain"/>
    <property type="match status" value="1"/>
</dbReference>
<dbReference type="AlphaFoldDB" id="A0A1F7UL70"/>
<dbReference type="InterPro" id="IPR036217">
    <property type="entry name" value="MethylDNA_cys_MeTrfase_DNAb"/>
</dbReference>
<evidence type="ECO:0000259" key="2">
    <source>
        <dbReference type="Pfam" id="PF01035"/>
    </source>
</evidence>
<dbReference type="EMBL" id="MGEF01000020">
    <property type="protein sequence ID" value="OGL78995.1"/>
    <property type="molecule type" value="Genomic_DNA"/>
</dbReference>
<dbReference type="Gene3D" id="1.10.10.10">
    <property type="entry name" value="Winged helix-like DNA-binding domain superfamily/Winged helix DNA-binding domain"/>
    <property type="match status" value="1"/>
</dbReference>
<dbReference type="PANTHER" id="PTHR42942:SF1">
    <property type="entry name" value="ALKYLTRANSFERASE-LIKE PROTEIN 1"/>
    <property type="match status" value="1"/>
</dbReference>
<feature type="domain" description="Methylated-DNA-[protein]-cysteine S-methyltransferase DNA binding" evidence="2">
    <location>
        <begin position="16"/>
        <end position="99"/>
    </location>
</feature>
<dbReference type="InterPro" id="IPR036388">
    <property type="entry name" value="WH-like_DNA-bd_sf"/>
</dbReference>
<evidence type="ECO:0000256" key="1">
    <source>
        <dbReference type="ARBA" id="ARBA00022763"/>
    </source>
</evidence>
<sequence length="120" mass="13593">MGSVLWYPENNIPMSFYQKVYESVRRIPRGQVASYGQIASLLGSPWAARAVGWALHRLPEKGSDTVPWQRVVNARGMISTACREHSAALQAHLLAQEGVAVARRKDGVQWVDLRKHLWHY</sequence>
<dbReference type="PANTHER" id="PTHR42942">
    <property type="entry name" value="6-O-METHYLGUANINE DNA METHYLTRANSFERASE"/>
    <property type="match status" value="1"/>
</dbReference>